<gene>
    <name evidence="1" type="ORF">ANME2D_00542</name>
</gene>
<evidence type="ECO:0000313" key="2">
    <source>
        <dbReference type="Proteomes" id="UP000027153"/>
    </source>
</evidence>
<dbReference type="Proteomes" id="UP000027153">
    <property type="component" value="Unassembled WGS sequence"/>
</dbReference>
<keyword evidence="2" id="KW-1185">Reference proteome</keyword>
<dbReference type="AlphaFoldDB" id="A0A062VCV8"/>
<proteinExistence type="predicted"/>
<dbReference type="RefSeq" id="WP_048088950.1">
    <property type="nucleotide sequence ID" value="NZ_JMIY01000001.1"/>
</dbReference>
<evidence type="ECO:0000313" key="1">
    <source>
        <dbReference type="EMBL" id="KCZ73474.1"/>
    </source>
</evidence>
<comment type="caution">
    <text evidence="1">The sequence shown here is derived from an EMBL/GenBank/DDBJ whole genome shotgun (WGS) entry which is preliminary data.</text>
</comment>
<accession>A0A062VCV8</accession>
<protein>
    <submittedName>
        <fullName evidence="1">Uncharacterized protein</fullName>
    </submittedName>
</protein>
<dbReference type="EMBL" id="JMIY01000001">
    <property type="protein sequence ID" value="KCZ73474.1"/>
    <property type="molecule type" value="Genomic_DNA"/>
</dbReference>
<sequence>MRYVELEDNELPSERLARLNEEQRSLELAVMKRQLDNIQRAQKRAARLLREAKYMAKPSEYDTDEFPAFSAADFSG</sequence>
<organism evidence="1 2">
    <name type="scientific">Candidatus Methanoperedens nitratireducens</name>
    <dbReference type="NCBI Taxonomy" id="1392998"/>
    <lineage>
        <taxon>Archaea</taxon>
        <taxon>Methanobacteriati</taxon>
        <taxon>Methanobacteriota</taxon>
        <taxon>Stenosarchaea group</taxon>
        <taxon>Methanomicrobia</taxon>
        <taxon>Methanosarcinales</taxon>
        <taxon>ANME-2 cluster</taxon>
        <taxon>Candidatus Methanoperedentaceae</taxon>
        <taxon>Candidatus Methanoperedens</taxon>
    </lineage>
</organism>
<reference evidence="1 2" key="1">
    <citation type="journal article" date="2013" name="Nature">
        <title>Anaerobic oxidation of methane coupled to nitrate reduction in a novel archaeal lineage.</title>
        <authorList>
            <person name="Haroon M.F."/>
            <person name="Hu S."/>
            <person name="Shi Y."/>
            <person name="Imelfort M."/>
            <person name="Keller J."/>
            <person name="Hugenholtz P."/>
            <person name="Yuan Z."/>
            <person name="Tyson G.W."/>
        </authorList>
    </citation>
    <scope>NUCLEOTIDE SEQUENCE [LARGE SCALE GENOMIC DNA]</scope>
    <source>
        <strain evidence="1 2">ANME-2d</strain>
    </source>
</reference>
<name>A0A062VCV8_9EURY</name>